<dbReference type="EMBL" id="CH964232">
    <property type="protein sequence ID" value="EDW80540.1"/>
    <property type="molecule type" value="Genomic_DNA"/>
</dbReference>
<dbReference type="Proteomes" id="UP000007798">
    <property type="component" value="Unassembled WGS sequence"/>
</dbReference>
<dbReference type="PANTHER" id="PTHR12459:SF15">
    <property type="entry name" value="TRANSMEMBRANE PROTEIN 135"/>
    <property type="match status" value="1"/>
</dbReference>
<dbReference type="Pfam" id="PF15982">
    <property type="entry name" value="TMEM135_C_rich"/>
    <property type="match status" value="1"/>
</dbReference>
<protein>
    <recommendedName>
        <fullName evidence="7">Transmembrane protein 135 N-terminal domain-containing protein</fullName>
    </recommendedName>
</protein>
<feature type="transmembrane region" description="Helical" evidence="6">
    <location>
        <begin position="154"/>
        <end position="174"/>
    </location>
</feature>
<evidence type="ECO:0000259" key="7">
    <source>
        <dbReference type="Pfam" id="PF15982"/>
    </source>
</evidence>
<organism evidence="8 9">
    <name type="scientific">Drosophila willistoni</name>
    <name type="common">Fruit fly</name>
    <dbReference type="NCBI Taxonomy" id="7260"/>
    <lineage>
        <taxon>Eukaryota</taxon>
        <taxon>Metazoa</taxon>
        <taxon>Ecdysozoa</taxon>
        <taxon>Arthropoda</taxon>
        <taxon>Hexapoda</taxon>
        <taxon>Insecta</taxon>
        <taxon>Pterygota</taxon>
        <taxon>Neoptera</taxon>
        <taxon>Endopterygota</taxon>
        <taxon>Diptera</taxon>
        <taxon>Brachycera</taxon>
        <taxon>Muscomorpha</taxon>
        <taxon>Ephydroidea</taxon>
        <taxon>Drosophilidae</taxon>
        <taxon>Drosophila</taxon>
        <taxon>Sophophora</taxon>
    </lineage>
</organism>
<dbReference type="PANTHER" id="PTHR12459">
    <property type="entry name" value="TRANSMEMBRANE PROTEIN 135-RELATED"/>
    <property type="match status" value="1"/>
</dbReference>
<feature type="transmembrane region" description="Helical" evidence="6">
    <location>
        <begin position="375"/>
        <end position="393"/>
    </location>
</feature>
<gene>
    <name evidence="8" type="primary">Dwil\GK11589</name>
    <name evidence="8" type="ORF">Dwil_GK11589</name>
</gene>
<dbReference type="InterPro" id="IPR026749">
    <property type="entry name" value="Tmem135"/>
</dbReference>
<dbReference type="KEGG" id="dwi:6647845"/>
<dbReference type="OMA" id="IDMTSPY"/>
<evidence type="ECO:0000256" key="1">
    <source>
        <dbReference type="ARBA" id="ARBA00004127"/>
    </source>
</evidence>
<keyword evidence="3 6" id="KW-0812">Transmembrane</keyword>
<dbReference type="HOGENOM" id="CLU_046474_0_0_1"/>
<dbReference type="InParanoid" id="B4N9A7"/>
<keyword evidence="9" id="KW-1185">Reference proteome</keyword>
<dbReference type="GO" id="GO:0012505">
    <property type="term" value="C:endomembrane system"/>
    <property type="evidence" value="ECO:0007669"/>
    <property type="project" value="UniProtKB-SubCell"/>
</dbReference>
<evidence type="ECO:0000313" key="8">
    <source>
        <dbReference type="EMBL" id="EDW80540.1"/>
    </source>
</evidence>
<dbReference type="AlphaFoldDB" id="B4N9A7"/>
<feature type="transmembrane region" description="Helical" evidence="6">
    <location>
        <begin position="102"/>
        <end position="121"/>
    </location>
</feature>
<evidence type="ECO:0000256" key="4">
    <source>
        <dbReference type="ARBA" id="ARBA00022989"/>
    </source>
</evidence>
<keyword evidence="5 6" id="KW-0472">Membrane</keyword>
<name>B4N9A7_DROWI</name>
<dbReference type="eggNOG" id="KOG1398">
    <property type="taxonomic scope" value="Eukaryota"/>
</dbReference>
<feature type="transmembrane region" description="Helical" evidence="6">
    <location>
        <begin position="251"/>
        <end position="274"/>
    </location>
</feature>
<feature type="transmembrane region" description="Helical" evidence="6">
    <location>
        <begin position="72"/>
        <end position="96"/>
    </location>
</feature>
<dbReference type="PhylomeDB" id="B4N9A7"/>
<accession>B4N9A7</accession>
<evidence type="ECO:0000313" key="9">
    <source>
        <dbReference type="Proteomes" id="UP000007798"/>
    </source>
</evidence>
<comment type="subcellular location">
    <subcellularLocation>
        <location evidence="1">Endomembrane system</location>
        <topology evidence="1">Multi-pass membrane protein</topology>
    </subcellularLocation>
</comment>
<evidence type="ECO:0000256" key="5">
    <source>
        <dbReference type="ARBA" id="ARBA00023136"/>
    </source>
</evidence>
<sequence>MSVQSKLIDIANTCSCRDYIHPWTASCACGSAGMLLAGLKGSFRTYSTVYLLALLLRMRIPRIKDLKNTLTGILQSTVFLAMNGSVFGLLVCWIRLALGRYYLSTVAFWPTFISSMLALNIERPERRTALALYVANVGLETLWKMLEVRGLVRSIPNGQVLIMGVSVTALLYLYRAGLHKTVAKDATFKAIQLLVGKEEEGPLKTPAVTTTQSSRSRPFNFQSISAYVQLYDRLRTSKHPSCPHREGCAPYALFGGAKLFLGGVGVQVGLRLLLSIGKIIKMKMEWRKQIFNKNSLQLGLALGTFSLIYKAVSCSLRHGCGYDSATFAIPAGLLGSVGLLRFPNTTIALYAMWKALQLFYTWGIEEGVLPEVPHFVFIMYSFFTAILFHGNIMEAQTVRPSYYKFLMHISGNRISRFDTQAFEGYGLNSYHQVCEVVKKLNIDMTSPYPSFALAV</sequence>
<dbReference type="FunCoup" id="B4N9A7">
    <property type="interactions" value="295"/>
</dbReference>
<evidence type="ECO:0000256" key="6">
    <source>
        <dbReference type="SAM" id="Phobius"/>
    </source>
</evidence>
<dbReference type="InterPro" id="IPR031926">
    <property type="entry name" value="TMEM135_N"/>
</dbReference>
<comment type="similarity">
    <text evidence="2">Belongs to the TMEM135 family.</text>
</comment>
<proteinExistence type="inferred from homology"/>
<reference evidence="8 9" key="1">
    <citation type="journal article" date="2007" name="Nature">
        <title>Evolution of genes and genomes on the Drosophila phylogeny.</title>
        <authorList>
            <consortium name="Drosophila 12 Genomes Consortium"/>
            <person name="Clark A.G."/>
            <person name="Eisen M.B."/>
            <person name="Smith D.R."/>
            <person name="Bergman C.M."/>
            <person name="Oliver B."/>
            <person name="Markow T.A."/>
            <person name="Kaufman T.C."/>
            <person name="Kellis M."/>
            <person name="Gelbart W."/>
            <person name="Iyer V.N."/>
            <person name="Pollard D.A."/>
            <person name="Sackton T.B."/>
            <person name="Larracuente A.M."/>
            <person name="Singh N.D."/>
            <person name="Abad J.P."/>
            <person name="Abt D.N."/>
            <person name="Adryan B."/>
            <person name="Aguade M."/>
            <person name="Akashi H."/>
            <person name="Anderson W.W."/>
            <person name="Aquadro C.F."/>
            <person name="Ardell D.H."/>
            <person name="Arguello R."/>
            <person name="Artieri C.G."/>
            <person name="Barbash D.A."/>
            <person name="Barker D."/>
            <person name="Barsanti P."/>
            <person name="Batterham P."/>
            <person name="Batzoglou S."/>
            <person name="Begun D."/>
            <person name="Bhutkar A."/>
            <person name="Blanco E."/>
            <person name="Bosak S.A."/>
            <person name="Bradley R.K."/>
            <person name="Brand A.D."/>
            <person name="Brent M.R."/>
            <person name="Brooks A.N."/>
            <person name="Brown R.H."/>
            <person name="Butlin R.K."/>
            <person name="Caggese C."/>
            <person name="Calvi B.R."/>
            <person name="Bernardo de Carvalho A."/>
            <person name="Caspi A."/>
            <person name="Castrezana S."/>
            <person name="Celniker S.E."/>
            <person name="Chang J.L."/>
            <person name="Chapple C."/>
            <person name="Chatterji S."/>
            <person name="Chinwalla A."/>
            <person name="Civetta A."/>
            <person name="Clifton S.W."/>
            <person name="Comeron J.M."/>
            <person name="Costello J.C."/>
            <person name="Coyne J.A."/>
            <person name="Daub J."/>
            <person name="David R.G."/>
            <person name="Delcher A.L."/>
            <person name="Delehaunty K."/>
            <person name="Do C.B."/>
            <person name="Ebling H."/>
            <person name="Edwards K."/>
            <person name="Eickbush T."/>
            <person name="Evans J.D."/>
            <person name="Filipski A."/>
            <person name="Findeiss S."/>
            <person name="Freyhult E."/>
            <person name="Fulton L."/>
            <person name="Fulton R."/>
            <person name="Garcia A.C."/>
            <person name="Gardiner A."/>
            <person name="Garfield D.A."/>
            <person name="Garvin B.E."/>
            <person name="Gibson G."/>
            <person name="Gilbert D."/>
            <person name="Gnerre S."/>
            <person name="Godfrey J."/>
            <person name="Good R."/>
            <person name="Gotea V."/>
            <person name="Gravely B."/>
            <person name="Greenberg A.J."/>
            <person name="Griffiths-Jones S."/>
            <person name="Gross S."/>
            <person name="Guigo R."/>
            <person name="Gustafson E.A."/>
            <person name="Haerty W."/>
            <person name="Hahn M.W."/>
            <person name="Halligan D.L."/>
            <person name="Halpern A.L."/>
            <person name="Halter G.M."/>
            <person name="Han M.V."/>
            <person name="Heger A."/>
            <person name="Hillier L."/>
            <person name="Hinrichs A.S."/>
            <person name="Holmes I."/>
            <person name="Hoskins R.A."/>
            <person name="Hubisz M.J."/>
            <person name="Hultmark D."/>
            <person name="Huntley M.A."/>
            <person name="Jaffe D.B."/>
            <person name="Jagadeeshan S."/>
            <person name="Jeck W.R."/>
            <person name="Johnson J."/>
            <person name="Jones C.D."/>
            <person name="Jordan W.C."/>
            <person name="Karpen G.H."/>
            <person name="Kataoka E."/>
            <person name="Keightley P.D."/>
            <person name="Kheradpour P."/>
            <person name="Kirkness E.F."/>
            <person name="Koerich L.B."/>
            <person name="Kristiansen K."/>
            <person name="Kudrna D."/>
            <person name="Kulathinal R.J."/>
            <person name="Kumar S."/>
            <person name="Kwok R."/>
            <person name="Lander E."/>
            <person name="Langley C.H."/>
            <person name="Lapoint R."/>
            <person name="Lazzaro B.P."/>
            <person name="Lee S.J."/>
            <person name="Levesque L."/>
            <person name="Li R."/>
            <person name="Lin C.F."/>
            <person name="Lin M.F."/>
            <person name="Lindblad-Toh K."/>
            <person name="Llopart A."/>
            <person name="Long M."/>
            <person name="Low L."/>
            <person name="Lozovsky E."/>
            <person name="Lu J."/>
            <person name="Luo M."/>
            <person name="Machado C.A."/>
            <person name="Makalowski W."/>
            <person name="Marzo M."/>
            <person name="Matsuda M."/>
            <person name="Matzkin L."/>
            <person name="McAllister B."/>
            <person name="McBride C.S."/>
            <person name="McKernan B."/>
            <person name="McKernan K."/>
            <person name="Mendez-Lago M."/>
            <person name="Minx P."/>
            <person name="Mollenhauer M.U."/>
            <person name="Montooth K."/>
            <person name="Mount S.M."/>
            <person name="Mu X."/>
            <person name="Myers E."/>
            <person name="Negre B."/>
            <person name="Newfeld S."/>
            <person name="Nielsen R."/>
            <person name="Noor M.A."/>
            <person name="O'Grady P."/>
            <person name="Pachter L."/>
            <person name="Papaceit M."/>
            <person name="Parisi M.J."/>
            <person name="Parisi M."/>
            <person name="Parts L."/>
            <person name="Pedersen J.S."/>
            <person name="Pesole G."/>
            <person name="Phillippy A.M."/>
            <person name="Ponting C.P."/>
            <person name="Pop M."/>
            <person name="Porcelli D."/>
            <person name="Powell J.R."/>
            <person name="Prohaska S."/>
            <person name="Pruitt K."/>
            <person name="Puig M."/>
            <person name="Quesneville H."/>
            <person name="Ram K.R."/>
            <person name="Rand D."/>
            <person name="Rasmussen M.D."/>
            <person name="Reed L.K."/>
            <person name="Reenan R."/>
            <person name="Reily A."/>
            <person name="Remington K.A."/>
            <person name="Rieger T.T."/>
            <person name="Ritchie M.G."/>
            <person name="Robin C."/>
            <person name="Rogers Y.H."/>
            <person name="Rohde C."/>
            <person name="Rozas J."/>
            <person name="Rubenfield M.J."/>
            <person name="Ruiz A."/>
            <person name="Russo S."/>
            <person name="Salzberg S.L."/>
            <person name="Sanchez-Gracia A."/>
            <person name="Saranga D.J."/>
            <person name="Sato H."/>
            <person name="Schaeffer S.W."/>
            <person name="Schatz M.C."/>
            <person name="Schlenke T."/>
            <person name="Schwartz R."/>
            <person name="Segarra C."/>
            <person name="Singh R.S."/>
            <person name="Sirot L."/>
            <person name="Sirota M."/>
            <person name="Sisneros N.B."/>
            <person name="Smith C.D."/>
            <person name="Smith T.F."/>
            <person name="Spieth J."/>
            <person name="Stage D.E."/>
            <person name="Stark A."/>
            <person name="Stephan W."/>
            <person name="Strausberg R.L."/>
            <person name="Strempel S."/>
            <person name="Sturgill D."/>
            <person name="Sutton G."/>
            <person name="Sutton G.G."/>
            <person name="Tao W."/>
            <person name="Teichmann S."/>
            <person name="Tobari Y.N."/>
            <person name="Tomimura Y."/>
            <person name="Tsolas J.M."/>
            <person name="Valente V.L."/>
            <person name="Venter E."/>
            <person name="Venter J.C."/>
            <person name="Vicario S."/>
            <person name="Vieira F.G."/>
            <person name="Vilella A.J."/>
            <person name="Villasante A."/>
            <person name="Walenz B."/>
            <person name="Wang J."/>
            <person name="Wasserman M."/>
            <person name="Watts T."/>
            <person name="Wilson D."/>
            <person name="Wilson R.K."/>
            <person name="Wing R.A."/>
            <person name="Wolfner M.F."/>
            <person name="Wong A."/>
            <person name="Wong G.K."/>
            <person name="Wu C.I."/>
            <person name="Wu G."/>
            <person name="Yamamoto D."/>
            <person name="Yang H.P."/>
            <person name="Yang S.P."/>
            <person name="Yorke J.A."/>
            <person name="Yoshida K."/>
            <person name="Zdobnov E."/>
            <person name="Zhang P."/>
            <person name="Zhang Y."/>
            <person name="Zimin A.V."/>
            <person name="Baldwin J."/>
            <person name="Abdouelleil A."/>
            <person name="Abdulkadir J."/>
            <person name="Abebe A."/>
            <person name="Abera B."/>
            <person name="Abreu J."/>
            <person name="Acer S.C."/>
            <person name="Aftuck L."/>
            <person name="Alexander A."/>
            <person name="An P."/>
            <person name="Anderson E."/>
            <person name="Anderson S."/>
            <person name="Arachi H."/>
            <person name="Azer M."/>
            <person name="Bachantsang P."/>
            <person name="Barry A."/>
            <person name="Bayul T."/>
            <person name="Berlin A."/>
            <person name="Bessette D."/>
            <person name="Bloom T."/>
            <person name="Blye J."/>
            <person name="Boguslavskiy L."/>
            <person name="Bonnet C."/>
            <person name="Boukhgalter B."/>
            <person name="Bourzgui I."/>
            <person name="Brown A."/>
            <person name="Cahill P."/>
            <person name="Channer S."/>
            <person name="Cheshatsang Y."/>
            <person name="Chuda L."/>
            <person name="Citroen M."/>
            <person name="Collymore A."/>
            <person name="Cooke P."/>
            <person name="Costello M."/>
            <person name="D'Aco K."/>
            <person name="Daza R."/>
            <person name="De Haan G."/>
            <person name="DeGray S."/>
            <person name="DeMaso C."/>
            <person name="Dhargay N."/>
            <person name="Dooley K."/>
            <person name="Dooley E."/>
            <person name="Doricent M."/>
            <person name="Dorje P."/>
            <person name="Dorjee K."/>
            <person name="Dupes A."/>
            <person name="Elong R."/>
            <person name="Falk J."/>
            <person name="Farina A."/>
            <person name="Faro S."/>
            <person name="Ferguson D."/>
            <person name="Fisher S."/>
            <person name="Foley C.D."/>
            <person name="Franke A."/>
            <person name="Friedrich D."/>
            <person name="Gadbois L."/>
            <person name="Gearin G."/>
            <person name="Gearin C.R."/>
            <person name="Giannoukos G."/>
            <person name="Goode T."/>
            <person name="Graham J."/>
            <person name="Grandbois E."/>
            <person name="Grewal S."/>
            <person name="Gyaltsen K."/>
            <person name="Hafez N."/>
            <person name="Hagos B."/>
            <person name="Hall J."/>
            <person name="Henson C."/>
            <person name="Hollinger A."/>
            <person name="Honan T."/>
            <person name="Huard M.D."/>
            <person name="Hughes L."/>
            <person name="Hurhula B."/>
            <person name="Husby M.E."/>
            <person name="Kamat A."/>
            <person name="Kanga B."/>
            <person name="Kashin S."/>
            <person name="Khazanovich D."/>
            <person name="Kisner P."/>
            <person name="Lance K."/>
            <person name="Lara M."/>
            <person name="Lee W."/>
            <person name="Lennon N."/>
            <person name="Letendre F."/>
            <person name="LeVine R."/>
            <person name="Lipovsky A."/>
            <person name="Liu X."/>
            <person name="Liu J."/>
            <person name="Liu S."/>
            <person name="Lokyitsang T."/>
            <person name="Lokyitsang Y."/>
            <person name="Lubonja R."/>
            <person name="Lui A."/>
            <person name="MacDonald P."/>
            <person name="Magnisalis V."/>
            <person name="Maru K."/>
            <person name="Matthews C."/>
            <person name="McCusker W."/>
            <person name="McDonough S."/>
            <person name="Mehta T."/>
            <person name="Meldrim J."/>
            <person name="Meneus L."/>
            <person name="Mihai O."/>
            <person name="Mihalev A."/>
            <person name="Mihova T."/>
            <person name="Mittelman R."/>
            <person name="Mlenga V."/>
            <person name="Montmayeur A."/>
            <person name="Mulrain L."/>
            <person name="Navidi A."/>
            <person name="Naylor J."/>
            <person name="Negash T."/>
            <person name="Nguyen T."/>
            <person name="Nguyen N."/>
            <person name="Nicol R."/>
            <person name="Norbu C."/>
            <person name="Norbu N."/>
            <person name="Novod N."/>
            <person name="O'Neill B."/>
            <person name="Osman S."/>
            <person name="Markiewicz E."/>
            <person name="Oyono O.L."/>
            <person name="Patti C."/>
            <person name="Phunkhang P."/>
            <person name="Pierre F."/>
            <person name="Priest M."/>
            <person name="Raghuraman S."/>
            <person name="Rege F."/>
            <person name="Reyes R."/>
            <person name="Rise C."/>
            <person name="Rogov P."/>
            <person name="Ross K."/>
            <person name="Ryan E."/>
            <person name="Settipalli S."/>
            <person name="Shea T."/>
            <person name="Sherpa N."/>
            <person name="Shi L."/>
            <person name="Shih D."/>
            <person name="Sparrow T."/>
            <person name="Spaulding J."/>
            <person name="Stalker J."/>
            <person name="Stange-Thomann N."/>
            <person name="Stavropoulos S."/>
            <person name="Stone C."/>
            <person name="Strader C."/>
            <person name="Tesfaye S."/>
            <person name="Thomson T."/>
            <person name="Thoulutsang Y."/>
            <person name="Thoulutsang D."/>
            <person name="Topham K."/>
            <person name="Topping I."/>
            <person name="Tsamla T."/>
            <person name="Vassiliev H."/>
            <person name="Vo A."/>
            <person name="Wangchuk T."/>
            <person name="Wangdi T."/>
            <person name="Weiand M."/>
            <person name="Wilkinson J."/>
            <person name="Wilson A."/>
            <person name="Yadav S."/>
            <person name="Young G."/>
            <person name="Yu Q."/>
            <person name="Zembek L."/>
            <person name="Zhong D."/>
            <person name="Zimmer A."/>
            <person name="Zwirko Z."/>
            <person name="Jaffe D.B."/>
            <person name="Alvarez P."/>
            <person name="Brockman W."/>
            <person name="Butler J."/>
            <person name="Chin C."/>
            <person name="Gnerre S."/>
            <person name="Grabherr M."/>
            <person name="Kleber M."/>
            <person name="Mauceli E."/>
            <person name="MacCallum I."/>
        </authorList>
    </citation>
    <scope>NUCLEOTIDE SEQUENCE [LARGE SCALE GENOMIC DNA]</scope>
    <source>
        <strain evidence="9">Tucson 14030-0811.24</strain>
    </source>
</reference>
<dbReference type="OrthoDB" id="291792at2759"/>
<dbReference type="PROSITE" id="PS51257">
    <property type="entry name" value="PROKAR_LIPOPROTEIN"/>
    <property type="match status" value="1"/>
</dbReference>
<keyword evidence="4 6" id="KW-1133">Transmembrane helix</keyword>
<evidence type="ECO:0000256" key="3">
    <source>
        <dbReference type="ARBA" id="ARBA00022692"/>
    </source>
</evidence>
<evidence type="ECO:0000256" key="2">
    <source>
        <dbReference type="ARBA" id="ARBA00008924"/>
    </source>
</evidence>
<feature type="domain" description="Transmembrane protein 135 N-terminal" evidence="7">
    <location>
        <begin position="16"/>
        <end position="145"/>
    </location>
</feature>